<proteinExistence type="predicted"/>
<name>A0A5C5W9H2_9BACT</name>
<gene>
    <name evidence="3" type="ORF">Pla111_17620</name>
</gene>
<dbReference type="AlphaFoldDB" id="A0A5C5W9H2"/>
<reference evidence="3 4" key="1">
    <citation type="submission" date="2019-02" db="EMBL/GenBank/DDBJ databases">
        <title>Deep-cultivation of Planctomycetes and their phenomic and genomic characterization uncovers novel biology.</title>
        <authorList>
            <person name="Wiegand S."/>
            <person name="Jogler M."/>
            <person name="Boedeker C."/>
            <person name="Pinto D."/>
            <person name="Vollmers J."/>
            <person name="Rivas-Marin E."/>
            <person name="Kohn T."/>
            <person name="Peeters S.H."/>
            <person name="Heuer A."/>
            <person name="Rast P."/>
            <person name="Oberbeckmann S."/>
            <person name="Bunk B."/>
            <person name="Jeske O."/>
            <person name="Meyerdierks A."/>
            <person name="Storesund J.E."/>
            <person name="Kallscheuer N."/>
            <person name="Luecker S."/>
            <person name="Lage O.M."/>
            <person name="Pohl T."/>
            <person name="Merkel B.J."/>
            <person name="Hornburger P."/>
            <person name="Mueller R.-W."/>
            <person name="Bruemmer F."/>
            <person name="Labrenz M."/>
            <person name="Spormann A.M."/>
            <person name="Op Den Camp H."/>
            <person name="Overmann J."/>
            <person name="Amann R."/>
            <person name="Jetten M.S.M."/>
            <person name="Mascher T."/>
            <person name="Medema M.H."/>
            <person name="Devos D.P."/>
            <person name="Kaster A.-K."/>
            <person name="Ovreas L."/>
            <person name="Rohde M."/>
            <person name="Galperin M.Y."/>
            <person name="Jogler C."/>
        </authorList>
    </citation>
    <scope>NUCLEOTIDE SEQUENCE [LARGE SCALE GENOMIC DNA]</scope>
    <source>
        <strain evidence="3 4">Pla111</strain>
    </source>
</reference>
<evidence type="ECO:0000313" key="4">
    <source>
        <dbReference type="Proteomes" id="UP000318995"/>
    </source>
</evidence>
<dbReference type="EMBL" id="SJPH01000003">
    <property type="protein sequence ID" value="TWT46661.1"/>
    <property type="molecule type" value="Genomic_DNA"/>
</dbReference>
<dbReference type="RefSeq" id="WP_197524872.1">
    <property type="nucleotide sequence ID" value="NZ_SJPH01000003.1"/>
</dbReference>
<dbReference type="Proteomes" id="UP000318995">
    <property type="component" value="Unassembled WGS sequence"/>
</dbReference>
<feature type="region of interest" description="Disordered" evidence="1">
    <location>
        <begin position="914"/>
        <end position="948"/>
    </location>
</feature>
<sequence length="948" mass="106146" precursor="true">MRLLGGVLGLILLGSTPAAAQQAQLADGVEVDDIATPDLVEVFRCLFDQERDRNYDDWPDRWTRLRDSTHPQYVEMEIDNIPADEAIPGRRMVIRPDGASARLTSPPILVMPKFSYLLTLRLKVERAVHGRVAVQMAFADVDGRILQLEESPPVKARGDWVELRIGAVQPQDQAIDRVYVHIDFDRGERGDLNAEVSIADVRLSRQPSIRIHTGSDYNVYTDPKDVVVTCSVSGILVQNPEIRFQLLDATNQSIGSTGKLEIDGVLISESATRAQDIVDGVGNSRDGYEGSIDWRPPIDDYGFYRVRVRMIGSESDRVIKELSTTVAVVREDLETTEDSEFGWSLPLADRPLSFPVLQELLPRVGVRYAKLPVWYAPGDEQRGDKLISFAEQLSARGIETVGILEDPTERIENPLAEGPPPPIQGLLVEDPSRWQSKIDHLITKLSLRIRWWQLGHDGDTSFVGYPNLLDKIKEIHHALFRFGQDVRLGLGWRWDHTQNWSESPLWDFEQMDARDGLNAAQLGQAFAEAAAPIAKRWVLVEPPQTGVGISADEAEEERRHQSRVRDFVEQILVAKVNHADAIFVANPFAGAADATLGRTGVMNDDGSPGELLLPWRTCARLLGGADYMGTLRLPSDSRNWLFKRSDGQVVLVVWSEQPQQEVLYLGDQVQVIDVWGKARTPALSDGRQVIEVDRMPRFVLGLSEPLARWRLETELANDRTPSVFSIAHPNELRFVNRFPSGVGGTFSIVPLGNDGVSVNSAIRFSPREQTFSLPAGGKAALPFDATLIEAEYGRQPLRIDFELTTNEDPLRFSVWRDLTVGQGDLELVVEVGYEPDGRFIVRQLMRSHSGRSGDFKCLLYAPPLRRKRTQVFQLGPQLDKKTYTFYQGEDLVGREMKLSIEEIDGDRELIKRFIVPPPPEKPVSDPSQEESPERQEFTKTPAPLAAAP</sequence>
<evidence type="ECO:0000256" key="1">
    <source>
        <dbReference type="SAM" id="MobiDB-lite"/>
    </source>
</evidence>
<feature type="signal peptide" evidence="2">
    <location>
        <begin position="1"/>
        <end position="20"/>
    </location>
</feature>
<evidence type="ECO:0000256" key="2">
    <source>
        <dbReference type="SAM" id="SignalP"/>
    </source>
</evidence>
<keyword evidence="4" id="KW-1185">Reference proteome</keyword>
<keyword evidence="2" id="KW-0732">Signal</keyword>
<protein>
    <submittedName>
        <fullName evidence="3">Uncharacterized protein</fullName>
    </submittedName>
</protein>
<evidence type="ECO:0000313" key="3">
    <source>
        <dbReference type="EMBL" id="TWT46661.1"/>
    </source>
</evidence>
<accession>A0A5C5W9H2</accession>
<feature type="chain" id="PRO_5023144064" evidence="2">
    <location>
        <begin position="21"/>
        <end position="948"/>
    </location>
</feature>
<organism evidence="3 4">
    <name type="scientific">Botrimarina hoheduenensis</name>
    <dbReference type="NCBI Taxonomy" id="2528000"/>
    <lineage>
        <taxon>Bacteria</taxon>
        <taxon>Pseudomonadati</taxon>
        <taxon>Planctomycetota</taxon>
        <taxon>Planctomycetia</taxon>
        <taxon>Pirellulales</taxon>
        <taxon>Lacipirellulaceae</taxon>
        <taxon>Botrimarina</taxon>
    </lineage>
</organism>
<comment type="caution">
    <text evidence="3">The sequence shown here is derived from an EMBL/GenBank/DDBJ whole genome shotgun (WGS) entry which is preliminary data.</text>
</comment>